<evidence type="ECO:0000313" key="2">
    <source>
        <dbReference type="EMBL" id="TXN29741.1"/>
    </source>
</evidence>
<accession>A0A5C8UPD2</accession>
<keyword evidence="3" id="KW-1185">Reference proteome</keyword>
<comment type="caution">
    <text evidence="2">The sequence shown here is derived from an EMBL/GenBank/DDBJ whole genome shotgun (WGS) entry which is preliminary data.</text>
</comment>
<proteinExistence type="predicted"/>
<evidence type="ECO:0008006" key="4">
    <source>
        <dbReference type="Google" id="ProtNLM"/>
    </source>
</evidence>
<gene>
    <name evidence="2" type="ORF">FVP33_11355</name>
</gene>
<keyword evidence="1" id="KW-0812">Transmembrane</keyword>
<protein>
    <recommendedName>
        <fullName evidence="4">SipW-cognate class signal peptide</fullName>
    </recommendedName>
</protein>
<dbReference type="AlphaFoldDB" id="A0A5C8UPD2"/>
<sequence length="200" mass="19488">MRKKSRSGADGAREPASKTRSIANSIAFLVAVLTLSLLATSGTYALWNGAAHIDGSTVSTGSIGVTVNGVTSYSLVGFNAALLAPGHSVVTPITIADTGTTPIAVTLSSVGIVTNTNGLAASLTLTATPVATTGACVGGLTGGVSAPLGAFTTSGSPSLMGAGTSKALCLELGLSPTAPAIAQGGSTTFTINVTALQRRP</sequence>
<reference evidence="2 3" key="1">
    <citation type="submission" date="2019-08" db="EMBL/GenBank/DDBJ databases">
        <title>Bacterial whole genome sequence for Glaciihabitans sp. CHu50b-6-2.</title>
        <authorList>
            <person name="Jin L."/>
        </authorList>
    </citation>
    <scope>NUCLEOTIDE SEQUENCE [LARGE SCALE GENOMIC DNA]</scope>
    <source>
        <strain evidence="2 3">CHu50b-6-2</strain>
    </source>
</reference>
<dbReference type="Proteomes" id="UP000321379">
    <property type="component" value="Unassembled WGS sequence"/>
</dbReference>
<dbReference type="EMBL" id="VRMG01000008">
    <property type="protein sequence ID" value="TXN29741.1"/>
    <property type="molecule type" value="Genomic_DNA"/>
</dbReference>
<name>A0A5C8UPD2_9MICO</name>
<dbReference type="RefSeq" id="WP_147783785.1">
    <property type="nucleotide sequence ID" value="NZ_VRMG01000008.1"/>
</dbReference>
<feature type="transmembrane region" description="Helical" evidence="1">
    <location>
        <begin position="21"/>
        <end position="47"/>
    </location>
</feature>
<organism evidence="2 3">
    <name type="scientific">Lacisediminihabitans profunda</name>
    <dbReference type="NCBI Taxonomy" id="2594790"/>
    <lineage>
        <taxon>Bacteria</taxon>
        <taxon>Bacillati</taxon>
        <taxon>Actinomycetota</taxon>
        <taxon>Actinomycetes</taxon>
        <taxon>Micrococcales</taxon>
        <taxon>Microbacteriaceae</taxon>
        <taxon>Lacisediminihabitans</taxon>
    </lineage>
</organism>
<keyword evidence="1" id="KW-1133">Transmembrane helix</keyword>
<keyword evidence="1" id="KW-0472">Membrane</keyword>
<evidence type="ECO:0000313" key="3">
    <source>
        <dbReference type="Proteomes" id="UP000321379"/>
    </source>
</evidence>
<evidence type="ECO:0000256" key="1">
    <source>
        <dbReference type="SAM" id="Phobius"/>
    </source>
</evidence>